<keyword evidence="6" id="KW-0145">Chemotaxis</keyword>
<comment type="caution">
    <text evidence="12">The sequence shown here is derived from an EMBL/GenBank/DDBJ whole genome shotgun (WGS) entry which is preliminary data.</text>
</comment>
<organism evidence="12 13">
    <name type="scientific">Nocardioides caeni</name>
    <dbReference type="NCBI Taxonomy" id="574700"/>
    <lineage>
        <taxon>Bacteria</taxon>
        <taxon>Bacillati</taxon>
        <taxon>Actinomycetota</taxon>
        <taxon>Actinomycetes</taxon>
        <taxon>Propionibacteriales</taxon>
        <taxon>Nocardioidaceae</taxon>
        <taxon>Nocardioides</taxon>
    </lineage>
</organism>
<dbReference type="GO" id="GO:0006935">
    <property type="term" value="P:chemotaxis"/>
    <property type="evidence" value="ECO:0007669"/>
    <property type="project" value="UniProtKB-KW"/>
</dbReference>
<gene>
    <name evidence="12" type="ORF">E9934_08625</name>
</gene>
<protein>
    <recommendedName>
        <fullName evidence="3">Flagellar FliJ protein</fullName>
    </recommendedName>
</protein>
<dbReference type="GO" id="GO:0044781">
    <property type="term" value="P:bacterial-type flagellum organization"/>
    <property type="evidence" value="ECO:0007669"/>
    <property type="project" value="UniProtKB-KW"/>
</dbReference>
<keyword evidence="4" id="KW-0813">Transport</keyword>
<evidence type="ECO:0000256" key="1">
    <source>
        <dbReference type="ARBA" id="ARBA00004413"/>
    </source>
</evidence>
<evidence type="ECO:0000256" key="3">
    <source>
        <dbReference type="ARBA" id="ARBA00020392"/>
    </source>
</evidence>
<dbReference type="EMBL" id="STGW01000004">
    <property type="protein sequence ID" value="THV14707.1"/>
    <property type="molecule type" value="Genomic_DNA"/>
</dbReference>
<dbReference type="OrthoDB" id="3789196at2"/>
<comment type="similarity">
    <text evidence="2">Belongs to the FliJ family.</text>
</comment>
<keyword evidence="9" id="KW-0472">Membrane</keyword>
<proteinExistence type="inferred from homology"/>
<evidence type="ECO:0000256" key="6">
    <source>
        <dbReference type="ARBA" id="ARBA00022500"/>
    </source>
</evidence>
<evidence type="ECO:0000256" key="8">
    <source>
        <dbReference type="ARBA" id="ARBA00022927"/>
    </source>
</evidence>
<dbReference type="Pfam" id="PF02050">
    <property type="entry name" value="FliJ"/>
    <property type="match status" value="1"/>
</dbReference>
<dbReference type="AlphaFoldDB" id="A0A4S8NDT0"/>
<evidence type="ECO:0000256" key="7">
    <source>
        <dbReference type="ARBA" id="ARBA00022795"/>
    </source>
</evidence>
<evidence type="ECO:0000256" key="2">
    <source>
        <dbReference type="ARBA" id="ARBA00010004"/>
    </source>
</evidence>
<evidence type="ECO:0000256" key="4">
    <source>
        <dbReference type="ARBA" id="ARBA00022448"/>
    </source>
</evidence>
<dbReference type="InterPro" id="IPR012823">
    <property type="entry name" value="Flagell_FliJ"/>
</dbReference>
<keyword evidence="5" id="KW-1003">Cell membrane</keyword>
<dbReference type="InterPro" id="IPR053716">
    <property type="entry name" value="Flag_assembly_chemotaxis_eff"/>
</dbReference>
<evidence type="ECO:0000313" key="12">
    <source>
        <dbReference type="EMBL" id="THV14707.1"/>
    </source>
</evidence>
<dbReference type="RefSeq" id="WP_136562469.1">
    <property type="nucleotide sequence ID" value="NZ_BAABLS010000003.1"/>
</dbReference>
<dbReference type="Gene3D" id="1.10.287.1700">
    <property type="match status" value="1"/>
</dbReference>
<keyword evidence="10" id="KW-1006">Bacterial flagellum protein export</keyword>
<evidence type="ECO:0000313" key="13">
    <source>
        <dbReference type="Proteomes" id="UP000307087"/>
    </source>
</evidence>
<feature type="region of interest" description="Disordered" evidence="11">
    <location>
        <begin position="121"/>
        <end position="150"/>
    </location>
</feature>
<keyword evidence="7" id="KW-1005">Bacterial flagellum biogenesis</keyword>
<dbReference type="GO" id="GO:0009288">
    <property type="term" value="C:bacterial-type flagellum"/>
    <property type="evidence" value="ECO:0007669"/>
    <property type="project" value="InterPro"/>
</dbReference>
<evidence type="ECO:0000256" key="9">
    <source>
        <dbReference type="ARBA" id="ARBA00023136"/>
    </source>
</evidence>
<keyword evidence="8" id="KW-0653">Protein transport</keyword>
<name>A0A4S8NDT0_9ACTN</name>
<evidence type="ECO:0000256" key="5">
    <source>
        <dbReference type="ARBA" id="ARBA00022475"/>
    </source>
</evidence>
<evidence type="ECO:0000256" key="11">
    <source>
        <dbReference type="SAM" id="MobiDB-lite"/>
    </source>
</evidence>
<dbReference type="GO" id="GO:0015031">
    <property type="term" value="P:protein transport"/>
    <property type="evidence" value="ECO:0007669"/>
    <property type="project" value="UniProtKB-KW"/>
</dbReference>
<accession>A0A4S8NDT0</accession>
<dbReference type="GO" id="GO:0005886">
    <property type="term" value="C:plasma membrane"/>
    <property type="evidence" value="ECO:0007669"/>
    <property type="project" value="UniProtKB-SubCell"/>
</dbReference>
<keyword evidence="13" id="KW-1185">Reference proteome</keyword>
<comment type="subcellular location">
    <subcellularLocation>
        <location evidence="1">Cell membrane</location>
        <topology evidence="1">Peripheral membrane protein</topology>
        <orientation evidence="1">Cytoplasmic side</orientation>
    </subcellularLocation>
</comment>
<evidence type="ECO:0000256" key="10">
    <source>
        <dbReference type="ARBA" id="ARBA00023225"/>
    </source>
</evidence>
<dbReference type="GO" id="GO:0071973">
    <property type="term" value="P:bacterial-type flagellum-dependent cell motility"/>
    <property type="evidence" value="ECO:0007669"/>
    <property type="project" value="InterPro"/>
</dbReference>
<reference evidence="12 13" key="1">
    <citation type="journal article" date="2009" name="Int. J. Syst. Evol. Microbiol.">
        <title>Nocardioides caeni sp. nov., isolated from wastewater.</title>
        <authorList>
            <person name="Yoon J.H."/>
            <person name="Kang S.J."/>
            <person name="Park S."/>
            <person name="Kim W."/>
            <person name="Oh T.K."/>
        </authorList>
    </citation>
    <scope>NUCLEOTIDE SEQUENCE [LARGE SCALE GENOMIC DNA]</scope>
    <source>
        <strain evidence="12 13">DSM 23134</strain>
    </source>
</reference>
<dbReference type="Proteomes" id="UP000307087">
    <property type="component" value="Unassembled WGS sequence"/>
</dbReference>
<sequence>MSTRPHPADRGLAAVARVREVRETDSRIGLQQMLAEQASVAGRLAALEQGLANAAVPAVTTPAALLADRTALTGAGVLIGETRTALDHAQVLTAESRARWTTDKTRLAAVEHLLERRAAGRRTAAARAEARDADDLAGQAWARNRAGARR</sequence>